<protein>
    <submittedName>
        <fullName evidence="1">Uncharacterized protein</fullName>
    </submittedName>
</protein>
<sequence length="97" mass="10923">MTRRKPTAPARSPWWMTRIHEFDGVEVHPCRTETAADGSTLQEQCEPEAAEVWSVFGHRVAGGVDCFMDFPTEAEARSFARKLLATYPHLMKFGLLG</sequence>
<reference evidence="1 2" key="1">
    <citation type="submission" date="2020-05" db="EMBL/GenBank/DDBJ databases">
        <title>Complete closed genome sequence of Defluviicoccus vanus.</title>
        <authorList>
            <person name="Bessarab I."/>
            <person name="Arumugam K."/>
            <person name="Maszenan A.M."/>
            <person name="Seviour R.J."/>
            <person name="Williams R.B."/>
        </authorList>
    </citation>
    <scope>NUCLEOTIDE SEQUENCE [LARGE SCALE GENOMIC DNA]</scope>
    <source>
        <strain evidence="1 2">Ben 114</strain>
    </source>
</reference>
<accession>A0A7H1MY20</accession>
<keyword evidence="2" id="KW-1185">Reference proteome</keyword>
<organism evidence="1 2">
    <name type="scientific">Defluviicoccus vanus</name>
    <dbReference type="NCBI Taxonomy" id="111831"/>
    <lineage>
        <taxon>Bacteria</taxon>
        <taxon>Pseudomonadati</taxon>
        <taxon>Pseudomonadota</taxon>
        <taxon>Alphaproteobacteria</taxon>
        <taxon>Rhodospirillales</taxon>
        <taxon>Rhodospirillaceae</taxon>
        <taxon>Defluviicoccus</taxon>
    </lineage>
</organism>
<dbReference type="KEGG" id="dvn:HQ394_02030"/>
<dbReference type="Proteomes" id="UP000516369">
    <property type="component" value="Chromosome"/>
</dbReference>
<dbReference type="EMBL" id="CP053923">
    <property type="protein sequence ID" value="QNT68356.1"/>
    <property type="molecule type" value="Genomic_DNA"/>
</dbReference>
<name>A0A7H1MY20_9PROT</name>
<proteinExistence type="predicted"/>
<evidence type="ECO:0000313" key="1">
    <source>
        <dbReference type="EMBL" id="QNT68356.1"/>
    </source>
</evidence>
<gene>
    <name evidence="1" type="ORF">HQ394_02030</name>
</gene>
<dbReference type="AlphaFoldDB" id="A0A7H1MY20"/>
<dbReference type="RefSeq" id="WP_190261799.1">
    <property type="nucleotide sequence ID" value="NZ_CP053923.1"/>
</dbReference>
<evidence type="ECO:0000313" key="2">
    <source>
        <dbReference type="Proteomes" id="UP000516369"/>
    </source>
</evidence>